<accession>A0AAY4AQS0</accession>
<keyword evidence="1" id="KW-0805">Transcription regulation</keyword>
<dbReference type="GO" id="GO:0006357">
    <property type="term" value="P:regulation of transcription by RNA polymerase II"/>
    <property type="evidence" value="ECO:0007669"/>
    <property type="project" value="TreeGrafter"/>
</dbReference>
<reference evidence="5 6" key="1">
    <citation type="submission" date="2020-06" db="EMBL/GenBank/DDBJ databases">
        <authorList>
            <consortium name="Wellcome Sanger Institute Data Sharing"/>
        </authorList>
    </citation>
    <scope>NUCLEOTIDE SEQUENCE [LARGE SCALE GENOMIC DNA]</scope>
</reference>
<dbReference type="SUPFAM" id="SSF63763">
    <property type="entry name" value="SAND domain-like"/>
    <property type="match status" value="1"/>
</dbReference>
<evidence type="ECO:0000256" key="3">
    <source>
        <dbReference type="ARBA" id="ARBA00023242"/>
    </source>
</evidence>
<reference evidence="5" key="3">
    <citation type="submission" date="2025-09" db="UniProtKB">
        <authorList>
            <consortium name="Ensembl"/>
        </authorList>
    </citation>
    <scope>IDENTIFICATION</scope>
</reference>
<reference evidence="5" key="2">
    <citation type="submission" date="2025-08" db="UniProtKB">
        <authorList>
            <consortium name="Ensembl"/>
        </authorList>
    </citation>
    <scope>IDENTIFICATION</scope>
</reference>
<dbReference type="Gene3D" id="3.10.390.10">
    <property type="entry name" value="SAND domain-like"/>
    <property type="match status" value="1"/>
</dbReference>
<name>A0AAY4AQS0_9TELE</name>
<dbReference type="GO" id="GO:0046872">
    <property type="term" value="F:metal ion binding"/>
    <property type="evidence" value="ECO:0007669"/>
    <property type="project" value="UniProtKB-KW"/>
</dbReference>
<keyword evidence="3" id="KW-0539">Nucleus</keyword>
<sequence length="209" mass="24145">MTLRCYRTLYIFQNSGLDMASLIKWNNYNQTEEHEKGDELPGSSSQAICSQQQNAPESSYSEYRLLHDSLMMGQQKVIRKRFKDQTEILVTCGTKRGMLNKEKGKCIMSQGRWFTPTEFEEFGGKSKCKNWKTSIRQNEYFFYISNSEFIHSQVKPVSLSSVDRECCVRLLANSESSFIIITLFLQNGDLKAQRLKKRTSTTGQVNLLD</sequence>
<evidence type="ECO:0000313" key="5">
    <source>
        <dbReference type="Ensembl" id="ENSDCDP00010010665.1"/>
    </source>
</evidence>
<dbReference type="Ensembl" id="ENSDCDT00010011172.1">
    <property type="protein sequence ID" value="ENSDCDP00010010665.1"/>
    <property type="gene ID" value="ENSDCDG00010004722.1"/>
</dbReference>
<dbReference type="PROSITE" id="PS50864">
    <property type="entry name" value="SAND"/>
    <property type="match status" value="1"/>
</dbReference>
<protein>
    <recommendedName>
        <fullName evidence="4">SAND domain-containing protein</fullName>
    </recommendedName>
</protein>
<keyword evidence="2" id="KW-0804">Transcription</keyword>
<evidence type="ECO:0000256" key="2">
    <source>
        <dbReference type="ARBA" id="ARBA00023163"/>
    </source>
</evidence>
<proteinExistence type="predicted"/>
<dbReference type="PANTHER" id="PTHR10417:SF9">
    <property type="entry name" value="SP140 NUCLEAR BODY PROTEIN"/>
    <property type="match status" value="1"/>
</dbReference>
<dbReference type="InterPro" id="IPR010919">
    <property type="entry name" value="SAND-like_dom_sf"/>
</dbReference>
<dbReference type="Proteomes" id="UP000694580">
    <property type="component" value="Chromosome 7"/>
</dbReference>
<dbReference type="AlphaFoldDB" id="A0AAY4AQS0"/>
<evidence type="ECO:0000259" key="4">
    <source>
        <dbReference type="PROSITE" id="PS50864"/>
    </source>
</evidence>
<organism evidence="5 6">
    <name type="scientific">Denticeps clupeoides</name>
    <name type="common">denticle herring</name>
    <dbReference type="NCBI Taxonomy" id="299321"/>
    <lineage>
        <taxon>Eukaryota</taxon>
        <taxon>Metazoa</taxon>
        <taxon>Chordata</taxon>
        <taxon>Craniata</taxon>
        <taxon>Vertebrata</taxon>
        <taxon>Euteleostomi</taxon>
        <taxon>Actinopterygii</taxon>
        <taxon>Neopterygii</taxon>
        <taxon>Teleostei</taxon>
        <taxon>Clupei</taxon>
        <taxon>Clupeiformes</taxon>
        <taxon>Denticipitoidei</taxon>
        <taxon>Denticipitidae</taxon>
        <taxon>Denticeps</taxon>
    </lineage>
</organism>
<dbReference type="Pfam" id="PF01342">
    <property type="entry name" value="SAND"/>
    <property type="match status" value="1"/>
</dbReference>
<dbReference type="GO" id="GO:0000978">
    <property type="term" value="F:RNA polymerase II cis-regulatory region sequence-specific DNA binding"/>
    <property type="evidence" value="ECO:0007669"/>
    <property type="project" value="TreeGrafter"/>
</dbReference>
<keyword evidence="6" id="KW-1185">Reference proteome</keyword>
<evidence type="ECO:0000256" key="1">
    <source>
        <dbReference type="ARBA" id="ARBA00023015"/>
    </source>
</evidence>
<dbReference type="GeneTree" id="ENSGT00940000155124"/>
<gene>
    <name evidence="5" type="primary">LOC114793377</name>
</gene>
<dbReference type="InterPro" id="IPR000770">
    <property type="entry name" value="SAND_dom"/>
</dbReference>
<dbReference type="SMART" id="SM00258">
    <property type="entry name" value="SAND"/>
    <property type="match status" value="1"/>
</dbReference>
<dbReference type="GO" id="GO:0005634">
    <property type="term" value="C:nucleus"/>
    <property type="evidence" value="ECO:0007669"/>
    <property type="project" value="TreeGrafter"/>
</dbReference>
<dbReference type="PANTHER" id="PTHR10417">
    <property type="entry name" value="GLUCOCORTICOID MODULATORY ELEMENT-BINDING PROTEIN"/>
    <property type="match status" value="1"/>
</dbReference>
<evidence type="ECO:0000313" key="6">
    <source>
        <dbReference type="Proteomes" id="UP000694580"/>
    </source>
</evidence>
<feature type="domain" description="SAND" evidence="4">
    <location>
        <begin position="105"/>
        <end position="136"/>
    </location>
</feature>